<proteinExistence type="predicted"/>
<keyword evidence="3" id="KW-1185">Reference proteome</keyword>
<evidence type="ECO:0000256" key="1">
    <source>
        <dbReference type="SAM" id="MobiDB-lite"/>
    </source>
</evidence>
<dbReference type="Proteomes" id="UP001319874">
    <property type="component" value="Plasmid pPT365"/>
</dbReference>
<name>A0ABM7U349_9BURK</name>
<reference evidence="2 3" key="1">
    <citation type="journal article" date="2022" name="Front. Microbiol.">
        <title>Identification and characterization of a novel class of self-sufficient cytochrome P450 hydroxylase involved in cyclohexanecarboxylate degradation in Paraburkholderia terrae strain KU-64.</title>
        <authorList>
            <person name="Yamamoto T."/>
            <person name="Hasegawa Y."/>
            <person name="Iwaki H."/>
        </authorList>
    </citation>
    <scope>NUCLEOTIDE SEQUENCE [LARGE SCALE GENOMIC DNA]</scope>
    <source>
        <strain evidence="2 3">KU-64</strain>
    </source>
</reference>
<keyword evidence="2" id="KW-0614">Plasmid</keyword>
<geneLocation type="plasmid" evidence="2 3">
    <name>pPT365</name>
</geneLocation>
<evidence type="ECO:0000313" key="2">
    <source>
        <dbReference type="EMBL" id="BCZ85674.1"/>
    </source>
</evidence>
<feature type="region of interest" description="Disordered" evidence="1">
    <location>
        <begin position="25"/>
        <end position="80"/>
    </location>
</feature>
<accession>A0ABM7U349</accession>
<sequence>MHRQVAAASRVYEQKVAAAKKVFDHKKAEAKKERDAAIKAAHNAAGQQEFSRLHTWRRSPKDKEKRKRPASAGQENRKSR</sequence>
<organism evidence="2 3">
    <name type="scientific">Paraburkholderia terrae</name>
    <dbReference type="NCBI Taxonomy" id="311230"/>
    <lineage>
        <taxon>Bacteria</taxon>
        <taxon>Pseudomonadati</taxon>
        <taxon>Pseudomonadota</taxon>
        <taxon>Betaproteobacteria</taxon>
        <taxon>Burkholderiales</taxon>
        <taxon>Burkholderiaceae</taxon>
        <taxon>Paraburkholderia</taxon>
    </lineage>
</organism>
<evidence type="ECO:0000313" key="3">
    <source>
        <dbReference type="Proteomes" id="UP001319874"/>
    </source>
</evidence>
<gene>
    <name evidence="2" type="ORF">PTKU64_93490</name>
</gene>
<dbReference type="EMBL" id="AP024959">
    <property type="protein sequence ID" value="BCZ85674.1"/>
    <property type="molecule type" value="Genomic_DNA"/>
</dbReference>
<feature type="compositionally biased region" description="Basic residues" evidence="1">
    <location>
        <begin position="54"/>
        <end position="69"/>
    </location>
</feature>
<feature type="compositionally biased region" description="Basic and acidic residues" evidence="1">
    <location>
        <begin position="25"/>
        <end position="37"/>
    </location>
</feature>
<protein>
    <submittedName>
        <fullName evidence="2">Uncharacterized protein</fullName>
    </submittedName>
</protein>